<reference evidence="18 19" key="1">
    <citation type="journal article" date="2010" name="J. Bacteriol.">
        <title>The complete genome sequence of Croceibacter atlanticus HTCC2559T.</title>
        <authorList>
            <person name="Oh H.M."/>
            <person name="Kang I."/>
            <person name="Ferriera S."/>
            <person name="Giovannoni S.J."/>
            <person name="Cho J.C."/>
        </authorList>
    </citation>
    <scope>NUCLEOTIDE SEQUENCE [LARGE SCALE GENOMIC DNA]</scope>
    <source>
        <strain evidence="19">ATCC BAA-628 / HTCC2559 / KCTC 12090</strain>
    </source>
</reference>
<keyword evidence="11 14" id="KW-1133">Transmembrane helix</keyword>
<dbReference type="HAMAP" id="MF_01458">
    <property type="entry name" value="FtsH"/>
    <property type="match status" value="1"/>
</dbReference>
<keyword evidence="19" id="KW-1185">Reference proteome</keyword>
<dbReference type="SMART" id="SM00382">
    <property type="entry name" value="AAA"/>
    <property type="match status" value="1"/>
</dbReference>
<dbReference type="GO" id="GO:0005886">
    <property type="term" value="C:plasma membrane"/>
    <property type="evidence" value="ECO:0007669"/>
    <property type="project" value="UniProtKB-SubCell"/>
</dbReference>
<dbReference type="HOGENOM" id="CLU_000688_16_2_10"/>
<evidence type="ECO:0000256" key="2">
    <source>
        <dbReference type="ARBA" id="ARBA00010044"/>
    </source>
</evidence>
<dbReference type="SUPFAM" id="SSF52540">
    <property type="entry name" value="P-loop containing nucleoside triphosphate hydrolases"/>
    <property type="match status" value="1"/>
</dbReference>
<dbReference type="InterPro" id="IPR037219">
    <property type="entry name" value="Peptidase_M41-like"/>
</dbReference>
<dbReference type="GO" id="GO:0004222">
    <property type="term" value="F:metalloendopeptidase activity"/>
    <property type="evidence" value="ECO:0007669"/>
    <property type="project" value="InterPro"/>
</dbReference>
<dbReference type="InterPro" id="IPR000642">
    <property type="entry name" value="Peptidase_M41"/>
</dbReference>
<dbReference type="GO" id="GO:0008270">
    <property type="term" value="F:zinc ion binding"/>
    <property type="evidence" value="ECO:0007669"/>
    <property type="project" value="UniProtKB-UniRule"/>
</dbReference>
<dbReference type="Pfam" id="PF01434">
    <property type="entry name" value="Peptidase_M41"/>
    <property type="match status" value="1"/>
</dbReference>
<feature type="active site" evidence="14">
    <location>
        <position position="470"/>
    </location>
</feature>
<dbReference type="GO" id="GO:0004176">
    <property type="term" value="F:ATP-dependent peptidase activity"/>
    <property type="evidence" value="ECO:0007669"/>
    <property type="project" value="InterPro"/>
</dbReference>
<evidence type="ECO:0000313" key="19">
    <source>
        <dbReference type="Proteomes" id="UP000002297"/>
    </source>
</evidence>
<evidence type="ECO:0000256" key="6">
    <source>
        <dbReference type="ARBA" id="ARBA00022723"/>
    </source>
</evidence>
<dbReference type="EMBL" id="CP002046">
    <property type="protein sequence ID" value="EAP85945.1"/>
    <property type="molecule type" value="Genomic_DNA"/>
</dbReference>
<dbReference type="Gene3D" id="3.40.1690.20">
    <property type="match status" value="1"/>
</dbReference>
<dbReference type="Proteomes" id="UP000002297">
    <property type="component" value="Chromosome"/>
</dbReference>
<evidence type="ECO:0000313" key="18">
    <source>
        <dbReference type="EMBL" id="EAP85945.1"/>
    </source>
</evidence>
<proteinExistence type="inferred from homology"/>
<keyword evidence="7 14" id="KW-0547">Nucleotide-binding</keyword>
<dbReference type="GeneID" id="89453341"/>
<dbReference type="InterPro" id="IPR005936">
    <property type="entry name" value="FtsH"/>
</dbReference>
<keyword evidence="10 14" id="KW-0067">ATP-binding</keyword>
<dbReference type="FunFam" id="3.40.50.300:FF:000001">
    <property type="entry name" value="ATP-dependent zinc metalloprotease FtsH"/>
    <property type="match status" value="1"/>
</dbReference>
<dbReference type="Pfam" id="PF00004">
    <property type="entry name" value="AAA"/>
    <property type="match status" value="1"/>
</dbReference>
<comment type="similarity">
    <text evidence="2 14">In the C-terminal section; belongs to the peptidase M41 family.</text>
</comment>
<accession>A3UBE4</accession>
<feature type="binding site" evidence="14">
    <location>
        <position position="544"/>
    </location>
    <ligand>
        <name>Zn(2+)</name>
        <dbReference type="ChEBI" id="CHEBI:29105"/>
        <note>catalytic</note>
    </ligand>
</feature>
<evidence type="ECO:0000256" key="3">
    <source>
        <dbReference type="ARBA" id="ARBA00010550"/>
    </source>
</evidence>
<dbReference type="Gene3D" id="1.20.58.760">
    <property type="entry name" value="Peptidase M41"/>
    <property type="match status" value="1"/>
</dbReference>
<evidence type="ECO:0000256" key="16">
    <source>
        <dbReference type="SAM" id="MobiDB-lite"/>
    </source>
</evidence>
<dbReference type="InterPro" id="IPR050928">
    <property type="entry name" value="ATP-dep_Zn_Metalloprotease"/>
</dbReference>
<organism evidence="18 19">
    <name type="scientific">Croceibacter atlanticus (strain ATCC BAA-628 / JCM 21780 / CIP 108009 / IAM 15332 / KCTC 12090 / HTCC2559)</name>
    <dbReference type="NCBI Taxonomy" id="216432"/>
    <lineage>
        <taxon>Bacteria</taxon>
        <taxon>Pseudomonadati</taxon>
        <taxon>Bacteroidota</taxon>
        <taxon>Flavobacteriia</taxon>
        <taxon>Flavobacteriales</taxon>
        <taxon>Flavobacteriaceae</taxon>
        <taxon>Croceibacter</taxon>
    </lineage>
</organism>
<dbReference type="STRING" id="216432.CA2559_07931"/>
<feature type="region of interest" description="Disordered" evidence="16">
    <location>
        <begin position="657"/>
        <end position="691"/>
    </location>
</feature>
<protein>
    <recommendedName>
        <fullName evidence="14">ATP-dependent zinc metalloprotease FtsH</fullName>
        <ecNumber evidence="14">3.4.24.-</ecNumber>
    </recommendedName>
</protein>
<name>A3UBE4_CROAH</name>
<evidence type="ECO:0000256" key="9">
    <source>
        <dbReference type="ARBA" id="ARBA00022833"/>
    </source>
</evidence>
<evidence type="ECO:0000256" key="10">
    <source>
        <dbReference type="ARBA" id="ARBA00022840"/>
    </source>
</evidence>
<feature type="binding site" evidence="14">
    <location>
        <position position="469"/>
    </location>
    <ligand>
        <name>Zn(2+)</name>
        <dbReference type="ChEBI" id="CHEBI:29105"/>
        <note>catalytic</note>
    </ligand>
</feature>
<dbReference type="CDD" id="cd19501">
    <property type="entry name" value="RecA-like_FtsH"/>
    <property type="match status" value="1"/>
</dbReference>
<feature type="binding site" evidence="14">
    <location>
        <begin position="245"/>
        <end position="252"/>
    </location>
    <ligand>
        <name>ATP</name>
        <dbReference type="ChEBI" id="CHEBI:30616"/>
    </ligand>
</feature>
<dbReference type="AlphaFoldDB" id="A3UBE4"/>
<feature type="binding site" evidence="14">
    <location>
        <position position="473"/>
    </location>
    <ligand>
        <name>Zn(2+)</name>
        <dbReference type="ChEBI" id="CHEBI:29105"/>
        <note>catalytic</note>
    </ligand>
</feature>
<dbReference type="PANTHER" id="PTHR43655:SF2">
    <property type="entry name" value="AFG3 LIKE MATRIX AAA PEPTIDASE SUBUNIT 2, ISOFORM A"/>
    <property type="match status" value="1"/>
</dbReference>
<dbReference type="RefSeq" id="WP_013187331.1">
    <property type="nucleotide sequence ID" value="NC_014230.1"/>
</dbReference>
<comment type="function">
    <text evidence="14">Acts as a processive, ATP-dependent zinc metallopeptidase for both cytoplasmic and membrane proteins. Plays a role in the quality control of integral membrane proteins.</text>
</comment>
<dbReference type="InterPro" id="IPR027417">
    <property type="entry name" value="P-loop_NTPase"/>
</dbReference>
<comment type="similarity">
    <text evidence="3">In the N-terminal section; belongs to the AAA ATPase family.</text>
</comment>
<comment type="subunit">
    <text evidence="14">Homohexamer.</text>
</comment>
<sequence length="691" mass="76256">MAKEQPNKAKPAGKNSQEPKKPKFSPYWIYAGIILIFLGIQFFAGGGFNEPSKTNPAEFETYLENGDVKRVVIVNRKMAQVFLTDEAKAKDTHKKTEDSKFLPAAGTPDYTFEFGDLQNFENMISDAKKNNSISTVVTYKTESNVWGDILLTLLPFVLIIGIWIFIMRRMSGAGGGGGPGGQIFNIGKSKAKLFDQNTDVKVSFKDVAGLEGAKEEVQEIVDFLKNPDKYTNLGGKIPKGALLVGQPGTGKTLLAKAVAGEAKVPFFSLSGSDFVEMFVGVGASRVRDLFKQAKDKSPAIIFIDEIDAIGRARGKNNMSGSNDERENTLNQLLTEMDGFGTNTNVIVLAATNRADVLDKALMRAGRFDRQIYVDLPDVRERKEIFEVHLRPLKKVAEELDVDFLAKQTPGFSGADIANVCNEAALIAARKGNKAVGKQDFLDAVDRIVGGLEKKNKIITKDEKKAIAFHEAGHATVSWMLEHAAPLVKVTIVPRGQSLGAAWYLPEERLIVRPDQMLDEMCATMGGRAAEKVIFNKISTGALSDLEKVTKQARAMVTIYGLSEKVGNITYYDSSGQNEYNFSKPYSEKTSELIDKEISEIVEKQYERAIDLLSQHKDKLTELAEILLEKEVIFKDDLEKIFGKRPFEKSEAVQLKGTVSYEKDNDAEEDLVSQEVPTPTQAEDESGEDKAL</sequence>
<evidence type="ECO:0000256" key="7">
    <source>
        <dbReference type="ARBA" id="ARBA00022741"/>
    </source>
</evidence>
<evidence type="ECO:0000256" key="4">
    <source>
        <dbReference type="ARBA" id="ARBA00022670"/>
    </source>
</evidence>
<keyword evidence="8 14" id="KW-0378">Hydrolase</keyword>
<dbReference type="InterPro" id="IPR011546">
    <property type="entry name" value="Pept_M41_FtsH_extracell"/>
</dbReference>
<evidence type="ECO:0000256" key="11">
    <source>
        <dbReference type="ARBA" id="ARBA00022989"/>
    </source>
</evidence>
<dbReference type="FunFam" id="1.10.8.60:FF:000019">
    <property type="entry name" value="AFG3-like AAA ATPase 2"/>
    <property type="match status" value="1"/>
</dbReference>
<dbReference type="Gene3D" id="1.10.8.60">
    <property type="match status" value="1"/>
</dbReference>
<feature type="transmembrane region" description="Helical" evidence="14">
    <location>
        <begin position="27"/>
        <end position="48"/>
    </location>
</feature>
<evidence type="ECO:0000256" key="5">
    <source>
        <dbReference type="ARBA" id="ARBA00022692"/>
    </source>
</evidence>
<keyword evidence="4 14" id="KW-0645">Protease</keyword>
<dbReference type="GO" id="GO:0016887">
    <property type="term" value="F:ATP hydrolysis activity"/>
    <property type="evidence" value="ECO:0007669"/>
    <property type="project" value="UniProtKB-UniRule"/>
</dbReference>
<dbReference type="EC" id="3.4.24.-" evidence="14"/>
<evidence type="ECO:0000259" key="17">
    <source>
        <dbReference type="SMART" id="SM00382"/>
    </source>
</evidence>
<keyword evidence="12 14" id="KW-0482">Metalloprotease</keyword>
<dbReference type="PROSITE" id="PS00674">
    <property type="entry name" value="AAA"/>
    <property type="match status" value="1"/>
</dbReference>
<dbReference type="InterPro" id="IPR041569">
    <property type="entry name" value="AAA_lid_3"/>
</dbReference>
<dbReference type="FunFam" id="1.20.58.760:FF:000003">
    <property type="entry name" value="AFG3-like AAA ATPase 2"/>
    <property type="match status" value="1"/>
</dbReference>
<feature type="region of interest" description="Disordered" evidence="16">
    <location>
        <begin position="1"/>
        <end position="21"/>
    </location>
</feature>
<feature type="transmembrane region" description="Helical" evidence="14">
    <location>
        <begin position="145"/>
        <end position="166"/>
    </location>
</feature>
<keyword evidence="5 14" id="KW-0812">Transmembrane</keyword>
<dbReference type="GO" id="GO:0005524">
    <property type="term" value="F:ATP binding"/>
    <property type="evidence" value="ECO:0007669"/>
    <property type="project" value="UniProtKB-UniRule"/>
</dbReference>
<evidence type="ECO:0000256" key="13">
    <source>
        <dbReference type="ARBA" id="ARBA00023136"/>
    </source>
</evidence>
<keyword evidence="14" id="KW-0997">Cell inner membrane</keyword>
<dbReference type="eggNOG" id="COG0465">
    <property type="taxonomic scope" value="Bacteria"/>
</dbReference>
<dbReference type="OrthoDB" id="9809379at2"/>
<dbReference type="PANTHER" id="PTHR43655">
    <property type="entry name" value="ATP-DEPENDENT PROTEASE"/>
    <property type="match status" value="1"/>
</dbReference>
<dbReference type="Pfam" id="PF06480">
    <property type="entry name" value="FtsH_ext"/>
    <property type="match status" value="1"/>
</dbReference>
<keyword evidence="14" id="KW-1003">Cell membrane</keyword>
<evidence type="ECO:0000256" key="1">
    <source>
        <dbReference type="ARBA" id="ARBA00004141"/>
    </source>
</evidence>
<feature type="domain" description="AAA+ ATPase" evidence="17">
    <location>
        <begin position="237"/>
        <end position="377"/>
    </location>
</feature>
<feature type="compositionally biased region" description="Acidic residues" evidence="16">
    <location>
        <begin position="681"/>
        <end position="691"/>
    </location>
</feature>
<keyword evidence="9 14" id="KW-0862">Zinc</keyword>
<dbReference type="MEROPS" id="M41.022"/>
<evidence type="ECO:0000256" key="15">
    <source>
        <dbReference type="RuleBase" id="RU003651"/>
    </source>
</evidence>
<dbReference type="GO" id="GO:0030163">
    <property type="term" value="P:protein catabolic process"/>
    <property type="evidence" value="ECO:0007669"/>
    <property type="project" value="UniProtKB-UniRule"/>
</dbReference>
<dbReference type="SUPFAM" id="SSF140990">
    <property type="entry name" value="FtsH protease domain-like"/>
    <property type="match status" value="1"/>
</dbReference>
<dbReference type="Pfam" id="PF17862">
    <property type="entry name" value="AAA_lid_3"/>
    <property type="match status" value="1"/>
</dbReference>
<evidence type="ECO:0000256" key="12">
    <source>
        <dbReference type="ARBA" id="ARBA00023049"/>
    </source>
</evidence>
<dbReference type="InterPro" id="IPR003960">
    <property type="entry name" value="ATPase_AAA_CS"/>
</dbReference>
<comment type="similarity">
    <text evidence="15">Belongs to the AAA ATPase family.</text>
</comment>
<comment type="subcellular location">
    <subcellularLocation>
        <location evidence="14">Cell inner membrane</location>
        <topology evidence="14">Multi-pass membrane protein</topology>
        <orientation evidence="14">Cytoplasmic side</orientation>
    </subcellularLocation>
    <subcellularLocation>
        <location evidence="1">Membrane</location>
        <topology evidence="1">Multi-pass membrane protein</topology>
    </subcellularLocation>
</comment>
<keyword evidence="13 14" id="KW-0472">Membrane</keyword>
<comment type="similarity">
    <text evidence="14">In the central section; belongs to the AAA ATPase family.</text>
</comment>
<evidence type="ECO:0000256" key="14">
    <source>
        <dbReference type="HAMAP-Rule" id="MF_01458"/>
    </source>
</evidence>
<dbReference type="GO" id="GO:0006508">
    <property type="term" value="P:proteolysis"/>
    <property type="evidence" value="ECO:0007669"/>
    <property type="project" value="UniProtKB-KW"/>
</dbReference>
<dbReference type="InterPro" id="IPR003959">
    <property type="entry name" value="ATPase_AAA_core"/>
</dbReference>
<gene>
    <name evidence="14" type="primary">ftsH</name>
    <name evidence="18" type="ordered locus">CA2559_07931</name>
</gene>
<dbReference type="InterPro" id="IPR003593">
    <property type="entry name" value="AAA+_ATPase"/>
</dbReference>
<dbReference type="Gene3D" id="3.40.50.300">
    <property type="entry name" value="P-loop containing nucleotide triphosphate hydrolases"/>
    <property type="match status" value="1"/>
</dbReference>
<dbReference type="NCBIfam" id="TIGR01241">
    <property type="entry name" value="FtsH_fam"/>
    <property type="match status" value="1"/>
</dbReference>
<evidence type="ECO:0000256" key="8">
    <source>
        <dbReference type="ARBA" id="ARBA00022801"/>
    </source>
</evidence>
<dbReference type="KEGG" id="cat:CA2559_07931"/>
<comment type="cofactor">
    <cofactor evidence="14">
        <name>Zn(2+)</name>
        <dbReference type="ChEBI" id="CHEBI:29105"/>
    </cofactor>
    <text evidence="14">Binds 1 zinc ion per subunit.</text>
</comment>
<keyword evidence="6 14" id="KW-0479">Metal-binding</keyword>